<comment type="caution">
    <text evidence="2">The sequence shown here is derived from an EMBL/GenBank/DDBJ whole genome shotgun (WGS) entry which is preliminary data.</text>
</comment>
<dbReference type="Proteomes" id="UP000075635">
    <property type="component" value="Unassembled WGS sequence"/>
</dbReference>
<feature type="domain" description="ORC1/DEAH AAA+ ATPase" evidence="1">
    <location>
        <begin position="16"/>
        <end position="145"/>
    </location>
</feature>
<evidence type="ECO:0000313" key="3">
    <source>
        <dbReference type="Proteomes" id="UP000075635"/>
    </source>
</evidence>
<dbReference type="Gene3D" id="3.40.50.300">
    <property type="entry name" value="P-loop containing nucleotide triphosphate hydrolases"/>
    <property type="match status" value="1"/>
</dbReference>
<accession>A0A150SCA2</accession>
<dbReference type="EMBL" id="JEMB01001188">
    <property type="protein sequence ID" value="KYF89778.1"/>
    <property type="molecule type" value="Genomic_DNA"/>
</dbReference>
<organism evidence="2 3">
    <name type="scientific">Sorangium cellulosum</name>
    <name type="common">Polyangium cellulosum</name>
    <dbReference type="NCBI Taxonomy" id="56"/>
    <lineage>
        <taxon>Bacteria</taxon>
        <taxon>Pseudomonadati</taxon>
        <taxon>Myxococcota</taxon>
        <taxon>Polyangia</taxon>
        <taxon>Polyangiales</taxon>
        <taxon>Polyangiaceae</taxon>
        <taxon>Sorangium</taxon>
    </lineage>
</organism>
<dbReference type="Pfam" id="PF13401">
    <property type="entry name" value="AAA_22"/>
    <property type="match status" value="1"/>
</dbReference>
<reference evidence="2 3" key="1">
    <citation type="submission" date="2014-02" db="EMBL/GenBank/DDBJ databases">
        <title>The small core and large imbalanced accessory genome model reveals a collaborative survival strategy of Sorangium cellulosum strains in nature.</title>
        <authorList>
            <person name="Han K."/>
            <person name="Peng R."/>
            <person name="Blom J."/>
            <person name="Li Y.-Z."/>
        </authorList>
    </citation>
    <scope>NUCLEOTIDE SEQUENCE [LARGE SCALE GENOMIC DNA]</scope>
    <source>
        <strain evidence="2 3">So0011-07</strain>
    </source>
</reference>
<dbReference type="SUPFAM" id="SSF52540">
    <property type="entry name" value="P-loop containing nucleoside triphosphate hydrolases"/>
    <property type="match status" value="1"/>
</dbReference>
<dbReference type="AlphaFoldDB" id="A0A150SCA2"/>
<evidence type="ECO:0000259" key="1">
    <source>
        <dbReference type="Pfam" id="PF13401"/>
    </source>
</evidence>
<sequence>MHRGALVDAIAKDLRHGAAVKVIGSRGMGKSVLLQQIQARLLQDAPGTRVLLVPGPPEEPTVAGAVRDLASKLGVSDLSAPRMDDLLERVLEGNVTRLVVLFDEADQYVTAGEGERGAFARSWFNKLEVTRKQHGTRFDLVFAGGIGLFYLESEVGSGIVSRAEPCVLDPFTPEDISELARPLEEDGRPLDDICLETLRVLSGGIPVLVTYGLEHLWDATSPSRHALEQIFGVFREKHDGFVRAVRSSVSQNRRLDAPWRVLKVVREHAGSVSMQRLRDACALQAGESLSVDPEQALKLLRAAGLVKVEGSMLSDPVTAWPIASILNLPEIPASSGDPIERLIQDVCATMTELRRLGREFHGESGLLREQLFSSIITVALAGLGWKADREAIQAAGFADLKVHLTRQGLDGHVLIETKLWRGPAYNQGIQKQIDDYRVADSRHGIAVTLGVLDAAGWPDLYERTCLAGRRFDRLPTPPDLVGRWRVQQTDPDGKAWLTDHLVVQLPKRR</sequence>
<protein>
    <recommendedName>
        <fullName evidence="1">ORC1/DEAH AAA+ ATPase domain-containing protein</fullName>
    </recommendedName>
</protein>
<evidence type="ECO:0000313" key="2">
    <source>
        <dbReference type="EMBL" id="KYF89778.1"/>
    </source>
</evidence>
<name>A0A150SCA2_SORCE</name>
<proteinExistence type="predicted"/>
<dbReference type="InterPro" id="IPR027417">
    <property type="entry name" value="P-loop_NTPase"/>
</dbReference>
<gene>
    <name evidence="2" type="ORF">BE17_45110</name>
</gene>
<dbReference type="InterPro" id="IPR049945">
    <property type="entry name" value="AAA_22"/>
</dbReference>
<dbReference type="GO" id="GO:0016887">
    <property type="term" value="F:ATP hydrolysis activity"/>
    <property type="evidence" value="ECO:0007669"/>
    <property type="project" value="InterPro"/>
</dbReference>